<keyword evidence="8" id="KW-1185">Reference proteome</keyword>
<keyword evidence="5" id="KW-0408">Iron</keyword>
<dbReference type="RefSeq" id="XP_007767326.1">
    <property type="nucleotide sequence ID" value="XM_007769136.1"/>
</dbReference>
<dbReference type="InterPro" id="IPR024779">
    <property type="entry name" value="2OGFeDO_JBP1/TET_oxygenase_dom"/>
</dbReference>
<gene>
    <name evidence="7" type="ORF">CONPUDRAFT_53744</name>
</gene>
<evidence type="ECO:0000256" key="5">
    <source>
        <dbReference type="ARBA" id="ARBA00023004"/>
    </source>
</evidence>
<organism evidence="7 8">
    <name type="scientific">Coniophora puteana (strain RWD-64-598)</name>
    <name type="common">Brown rot fungus</name>
    <dbReference type="NCBI Taxonomy" id="741705"/>
    <lineage>
        <taxon>Eukaryota</taxon>
        <taxon>Fungi</taxon>
        <taxon>Dikarya</taxon>
        <taxon>Basidiomycota</taxon>
        <taxon>Agaricomycotina</taxon>
        <taxon>Agaricomycetes</taxon>
        <taxon>Agaricomycetidae</taxon>
        <taxon>Boletales</taxon>
        <taxon>Coniophorineae</taxon>
        <taxon>Coniophoraceae</taxon>
        <taxon>Coniophora</taxon>
    </lineage>
</organism>
<dbReference type="Proteomes" id="UP000053558">
    <property type="component" value="Unassembled WGS sequence"/>
</dbReference>
<dbReference type="GO" id="GO:0046872">
    <property type="term" value="F:metal ion binding"/>
    <property type="evidence" value="ECO:0007669"/>
    <property type="project" value="UniProtKB-KW"/>
</dbReference>
<evidence type="ECO:0000256" key="3">
    <source>
        <dbReference type="ARBA" id="ARBA00022964"/>
    </source>
</evidence>
<proteinExistence type="predicted"/>
<reference evidence="8" key="1">
    <citation type="journal article" date="2012" name="Science">
        <title>The Paleozoic origin of enzymatic lignin decomposition reconstructed from 31 fungal genomes.</title>
        <authorList>
            <person name="Floudas D."/>
            <person name="Binder M."/>
            <person name="Riley R."/>
            <person name="Barry K."/>
            <person name="Blanchette R.A."/>
            <person name="Henrissat B."/>
            <person name="Martinez A.T."/>
            <person name="Otillar R."/>
            <person name="Spatafora J.W."/>
            <person name="Yadav J.S."/>
            <person name="Aerts A."/>
            <person name="Benoit I."/>
            <person name="Boyd A."/>
            <person name="Carlson A."/>
            <person name="Copeland A."/>
            <person name="Coutinho P.M."/>
            <person name="de Vries R.P."/>
            <person name="Ferreira P."/>
            <person name="Findley K."/>
            <person name="Foster B."/>
            <person name="Gaskell J."/>
            <person name="Glotzer D."/>
            <person name="Gorecki P."/>
            <person name="Heitman J."/>
            <person name="Hesse C."/>
            <person name="Hori C."/>
            <person name="Igarashi K."/>
            <person name="Jurgens J.A."/>
            <person name="Kallen N."/>
            <person name="Kersten P."/>
            <person name="Kohler A."/>
            <person name="Kuees U."/>
            <person name="Kumar T.K.A."/>
            <person name="Kuo A."/>
            <person name="LaButti K."/>
            <person name="Larrondo L.F."/>
            <person name="Lindquist E."/>
            <person name="Ling A."/>
            <person name="Lombard V."/>
            <person name="Lucas S."/>
            <person name="Lundell T."/>
            <person name="Martin R."/>
            <person name="McLaughlin D.J."/>
            <person name="Morgenstern I."/>
            <person name="Morin E."/>
            <person name="Murat C."/>
            <person name="Nagy L.G."/>
            <person name="Nolan M."/>
            <person name="Ohm R.A."/>
            <person name="Patyshakuliyeva A."/>
            <person name="Rokas A."/>
            <person name="Ruiz-Duenas F.J."/>
            <person name="Sabat G."/>
            <person name="Salamov A."/>
            <person name="Samejima M."/>
            <person name="Schmutz J."/>
            <person name="Slot J.C."/>
            <person name="St John F."/>
            <person name="Stenlid J."/>
            <person name="Sun H."/>
            <person name="Sun S."/>
            <person name="Syed K."/>
            <person name="Tsang A."/>
            <person name="Wiebenga A."/>
            <person name="Young D."/>
            <person name="Pisabarro A."/>
            <person name="Eastwood D.C."/>
            <person name="Martin F."/>
            <person name="Cullen D."/>
            <person name="Grigoriev I.V."/>
            <person name="Hibbett D.S."/>
        </authorList>
    </citation>
    <scope>NUCLEOTIDE SEQUENCE [LARGE SCALE GENOMIC DNA]</scope>
    <source>
        <strain evidence="8">RWD-64-598 SS2</strain>
    </source>
</reference>
<dbReference type="OMA" id="GSTFCAF"/>
<protein>
    <recommendedName>
        <fullName evidence="6">2OGFeDO JBP1/TET oxygenase domain-containing protein</fullName>
    </recommendedName>
</protein>
<evidence type="ECO:0000259" key="6">
    <source>
        <dbReference type="Pfam" id="PF12851"/>
    </source>
</evidence>
<evidence type="ECO:0000313" key="7">
    <source>
        <dbReference type="EMBL" id="EIW81840.1"/>
    </source>
</evidence>
<sequence>KVWQSVFTAVGVISNRISVPHLDTSGCYPWFDILFTSGDYEGGVLDLLDIGIQFAYVPGALVPLCGKIFRHQVPKVEGNRVCSAFYMRRNVHQWAATGEAQYSDS</sequence>
<dbReference type="KEGG" id="cput:CONPUDRAFT_53744"/>
<evidence type="ECO:0000313" key="8">
    <source>
        <dbReference type="Proteomes" id="UP000053558"/>
    </source>
</evidence>
<evidence type="ECO:0000256" key="4">
    <source>
        <dbReference type="ARBA" id="ARBA00023002"/>
    </source>
</evidence>
<keyword evidence="2" id="KW-0479">Metal-binding</keyword>
<feature type="domain" description="2OGFeDO JBP1/TET oxygenase" evidence="6">
    <location>
        <begin position="1"/>
        <end position="88"/>
    </location>
</feature>
<accession>A0A5M3MRW5</accession>
<dbReference type="OrthoDB" id="3200752at2759"/>
<comment type="cofactor">
    <cofactor evidence="1">
        <name>Fe(2+)</name>
        <dbReference type="ChEBI" id="CHEBI:29033"/>
    </cofactor>
</comment>
<evidence type="ECO:0000256" key="1">
    <source>
        <dbReference type="ARBA" id="ARBA00001954"/>
    </source>
</evidence>
<dbReference type="AlphaFoldDB" id="A0A5M3MRW5"/>
<comment type="caution">
    <text evidence="7">The sequence shown here is derived from an EMBL/GenBank/DDBJ whole genome shotgun (WGS) entry which is preliminary data.</text>
</comment>
<dbReference type="GO" id="GO:0051213">
    <property type="term" value="F:dioxygenase activity"/>
    <property type="evidence" value="ECO:0007669"/>
    <property type="project" value="UniProtKB-KW"/>
</dbReference>
<feature type="non-terminal residue" evidence="7">
    <location>
        <position position="1"/>
    </location>
</feature>
<keyword evidence="4" id="KW-0560">Oxidoreductase</keyword>
<evidence type="ECO:0000256" key="2">
    <source>
        <dbReference type="ARBA" id="ARBA00022723"/>
    </source>
</evidence>
<dbReference type="Gene3D" id="3.60.130.30">
    <property type="match status" value="1"/>
</dbReference>
<dbReference type="GeneID" id="19207601"/>
<dbReference type="Pfam" id="PF12851">
    <property type="entry name" value="Tet_JBP"/>
    <property type="match status" value="1"/>
</dbReference>
<name>A0A5M3MRW5_CONPW</name>
<keyword evidence="3" id="KW-0223">Dioxygenase</keyword>
<dbReference type="EMBL" id="JH711577">
    <property type="protein sequence ID" value="EIW81840.1"/>
    <property type="molecule type" value="Genomic_DNA"/>
</dbReference>